<accession>A0A9X4JW06</accession>
<sequence>MKRVKGAAIVVLAVGMLLSATAWAAEKEASGVREAQGGVETLELKDGAAKQPVVKTALNESQRQALEKIYQIVPELKELSVKGVSDEGDSTWEVFLSDSAGDAAPMHTFARLAFETDTGELIMFDIQNPDWASAELPASGLAKEKAADFARRVLGDKMKDYQMNNQISYSGGGSQDDKGNKITWASANVQFERLINGIPFLNSGIRVGVDAAGHVTEYYTEGYFKRNDKDSIKDGEPDPAVFPDPALAVTKQAAEEVYADLLKMKLNYVERQPLRYLKPGEEEVETRPVLEYIPTTYAFIDAVTGKPLDESQEQQSTSLISLAGEGKKLVAGTPEEAAALLAAETGIDISGMKLMREDEMEDHLKSGIKVKEYSWRSEPQTGNKDVPDYNTMRYLDLNMLADTGQIIGFSLYDESGRGKKATISRETAQETAIQFVQKYLEQGTAELEMCVYSTQETIPNWVDMNKLKDNGVRPAFHFTFTYTHQGVPVSDRLYSVTVDGITGRVRAYYNGNSSSPVTLPDSKNIVTAEAAKAEFLKSLPLRLVYVWPEFFDQKAPKPLLVYMPDYSYGGQYIDALTGKTMTLETK</sequence>
<reference evidence="3" key="1">
    <citation type="submission" date="2022-02" db="EMBL/GenBank/DDBJ databases">
        <authorList>
            <person name="Leng L."/>
        </authorList>
    </citation>
    <scope>NUCLEOTIDE SEQUENCE</scope>
    <source>
        <strain evidence="3">JI</strain>
    </source>
</reference>
<dbReference type="InterPro" id="IPR032599">
    <property type="entry name" value="YcdB/YcdC_rep_domain"/>
</dbReference>
<evidence type="ECO:0000313" key="4">
    <source>
        <dbReference type="Proteomes" id="UP001154312"/>
    </source>
</evidence>
<comment type="caution">
    <text evidence="3">The sequence shown here is derived from an EMBL/GenBank/DDBJ whole genome shotgun (WGS) entry which is preliminary data.</text>
</comment>
<keyword evidence="4" id="KW-1185">Reference proteome</keyword>
<dbReference type="EMBL" id="JAKOAV010000013">
    <property type="protein sequence ID" value="MDF9408367.1"/>
    <property type="molecule type" value="Genomic_DNA"/>
</dbReference>
<proteinExistence type="predicted"/>
<name>A0A9X4JW06_9FIRM</name>
<dbReference type="AlphaFoldDB" id="A0A9X4JW06"/>
<feature type="domain" description="YcdB/YcdC repeated" evidence="2">
    <location>
        <begin position="110"/>
        <end position="221"/>
    </location>
</feature>
<feature type="chain" id="PRO_5040809792" evidence="1">
    <location>
        <begin position="25"/>
        <end position="586"/>
    </location>
</feature>
<dbReference type="Proteomes" id="UP001154312">
    <property type="component" value="Unassembled WGS sequence"/>
</dbReference>
<evidence type="ECO:0000259" key="2">
    <source>
        <dbReference type="Pfam" id="PF16244"/>
    </source>
</evidence>
<feature type="signal peptide" evidence="1">
    <location>
        <begin position="1"/>
        <end position="24"/>
    </location>
</feature>
<evidence type="ECO:0000256" key="1">
    <source>
        <dbReference type="SAM" id="SignalP"/>
    </source>
</evidence>
<keyword evidence="1" id="KW-0732">Signal</keyword>
<protein>
    <submittedName>
        <fullName evidence="3">DUF4901 domain-containing protein</fullName>
    </submittedName>
</protein>
<gene>
    <name evidence="3" type="ORF">L7E55_08350</name>
</gene>
<dbReference type="RefSeq" id="WP_277443688.1">
    <property type="nucleotide sequence ID" value="NZ_JAKOAV010000013.1"/>
</dbReference>
<feature type="domain" description="YcdB/YcdC repeated" evidence="2">
    <location>
        <begin position="351"/>
        <end position="509"/>
    </location>
</feature>
<dbReference type="Pfam" id="PF16244">
    <property type="entry name" value="DUF4901"/>
    <property type="match status" value="2"/>
</dbReference>
<organism evidence="3 4">
    <name type="scientific">Pelotomaculum isophthalicicum JI</name>
    <dbReference type="NCBI Taxonomy" id="947010"/>
    <lineage>
        <taxon>Bacteria</taxon>
        <taxon>Bacillati</taxon>
        <taxon>Bacillota</taxon>
        <taxon>Clostridia</taxon>
        <taxon>Eubacteriales</taxon>
        <taxon>Desulfotomaculaceae</taxon>
        <taxon>Pelotomaculum</taxon>
    </lineage>
</organism>
<evidence type="ECO:0000313" key="3">
    <source>
        <dbReference type="EMBL" id="MDF9408367.1"/>
    </source>
</evidence>